<protein>
    <submittedName>
        <fullName evidence="2">Uncharacterized protein</fullName>
    </submittedName>
</protein>
<comment type="caution">
    <text evidence="2">The sequence shown here is derived from an EMBL/GenBank/DDBJ whole genome shotgun (WGS) entry which is preliminary data.</text>
</comment>
<name>A0ABR3V195_HUMIN</name>
<feature type="compositionally biased region" description="Low complexity" evidence="1">
    <location>
        <begin position="416"/>
        <end position="429"/>
    </location>
</feature>
<keyword evidence="3" id="KW-1185">Reference proteome</keyword>
<feature type="compositionally biased region" description="Low complexity" evidence="1">
    <location>
        <begin position="439"/>
        <end position="450"/>
    </location>
</feature>
<dbReference type="PANTHER" id="PTHR42023:SF1">
    <property type="entry name" value="BHLH DOMAIN-CONTAINING PROTEIN"/>
    <property type="match status" value="1"/>
</dbReference>
<feature type="compositionally biased region" description="Low complexity" evidence="1">
    <location>
        <begin position="390"/>
        <end position="404"/>
    </location>
</feature>
<organism evidence="2 3">
    <name type="scientific">Humicola insolens</name>
    <name type="common">Soft-rot fungus</name>
    <dbReference type="NCBI Taxonomy" id="85995"/>
    <lineage>
        <taxon>Eukaryota</taxon>
        <taxon>Fungi</taxon>
        <taxon>Dikarya</taxon>
        <taxon>Ascomycota</taxon>
        <taxon>Pezizomycotina</taxon>
        <taxon>Sordariomycetes</taxon>
        <taxon>Sordariomycetidae</taxon>
        <taxon>Sordariales</taxon>
        <taxon>Chaetomiaceae</taxon>
        <taxon>Mycothermus</taxon>
    </lineage>
</organism>
<gene>
    <name evidence="2" type="ORF">VTJ49DRAFT_6536</name>
</gene>
<feature type="region of interest" description="Disordered" evidence="1">
    <location>
        <begin position="120"/>
        <end position="625"/>
    </location>
</feature>
<evidence type="ECO:0000256" key="1">
    <source>
        <dbReference type="SAM" id="MobiDB-lite"/>
    </source>
</evidence>
<feature type="compositionally biased region" description="Low complexity" evidence="1">
    <location>
        <begin position="476"/>
        <end position="486"/>
    </location>
</feature>
<dbReference type="Proteomes" id="UP001583172">
    <property type="component" value="Unassembled WGS sequence"/>
</dbReference>
<evidence type="ECO:0000313" key="2">
    <source>
        <dbReference type="EMBL" id="KAL1835529.1"/>
    </source>
</evidence>
<feature type="compositionally biased region" description="Polar residues" evidence="1">
    <location>
        <begin position="516"/>
        <end position="530"/>
    </location>
</feature>
<accession>A0ABR3V195</accession>
<evidence type="ECO:0000313" key="3">
    <source>
        <dbReference type="Proteomes" id="UP001583172"/>
    </source>
</evidence>
<proteinExistence type="predicted"/>
<feature type="compositionally biased region" description="Polar residues" evidence="1">
    <location>
        <begin position="547"/>
        <end position="569"/>
    </location>
</feature>
<dbReference type="PANTHER" id="PTHR42023">
    <property type="entry name" value="BHLH DOMAIN-CONTAINING PROTEIN"/>
    <property type="match status" value="1"/>
</dbReference>
<sequence>MWQRFKIVPHNSGRELQVGHPLDDDSIHVGLGIGFGAVGATPKGYSYSIKGGPAPPRPPREFLDARYETSAAVKEPPPRNPSRLKIRTTNIRPPSSIYSKDSPPLDSTYTATVATKYGHRYGGADEISPPSSPEPDARGTRGAALPGDVSPIDEDDGSAAYMYKAGIPNTDHTRLETSDTSYVADPRHGYTLPSSDQQPTAAPSIPALRRERRRQADAAAREAHLARHGQSHQQSRNVAPRDAPRYDPLAGDQMRGTHSRPPQGLGTTSRAFADPQPSPTAAPSSFGDRVRRIAKKAAAKDSNADPAAGAFTSTRPSWRGASGRTAIVEPVRDDPEAPPLTIPEKSSKRIIPTGLLAKKSSAADSTARSQTPPVSPPPTDGPVRPRKILSSAQPQQTSSTQAQPRTERRPSPPLASNPVSSEAPAVAAARNLVRDGQFASPAPSPSHYAPSPEPGQVVRRKPPPVHTNHLQHQHQHQVSVSSAYSQLTEVPHPSPRRFGGSGAPAEIEEPYVQPPSRFSITTYATSNAGTSDEPAADDQPPVPALPTNPTQRKPSDHSPVTSPIDQFMTSPFADQKHPQTKKHPALARAQAQDTPSSPDRPASRASDIDKALPPAPPEQTAESARDRVGLLNAQLRALANRRININRSIQQMTELMPADRLMDSDEVARKRDAEKKKVEALRSELADIQRDEYELGLKLHRAYKRLDREGEFEASTLWVRRVTG</sequence>
<feature type="compositionally biased region" description="Polar residues" evidence="1">
    <location>
        <begin position="192"/>
        <end position="201"/>
    </location>
</feature>
<feature type="compositionally biased region" description="Basic residues" evidence="1">
    <location>
        <begin position="458"/>
        <end position="475"/>
    </location>
</feature>
<feature type="compositionally biased region" description="Basic and acidic residues" evidence="1">
    <location>
        <begin position="214"/>
        <end position="225"/>
    </location>
</feature>
<dbReference type="EMBL" id="JAZGSY010000618">
    <property type="protein sequence ID" value="KAL1835529.1"/>
    <property type="molecule type" value="Genomic_DNA"/>
</dbReference>
<reference evidence="2 3" key="1">
    <citation type="journal article" date="2024" name="Commun. Biol.">
        <title>Comparative genomic analysis of thermophilic fungi reveals convergent evolutionary adaptations and gene losses.</title>
        <authorList>
            <person name="Steindorff A.S."/>
            <person name="Aguilar-Pontes M.V."/>
            <person name="Robinson A.J."/>
            <person name="Andreopoulos B."/>
            <person name="LaButti K."/>
            <person name="Kuo A."/>
            <person name="Mondo S."/>
            <person name="Riley R."/>
            <person name="Otillar R."/>
            <person name="Haridas S."/>
            <person name="Lipzen A."/>
            <person name="Grimwood J."/>
            <person name="Schmutz J."/>
            <person name="Clum A."/>
            <person name="Reid I.D."/>
            <person name="Moisan M.C."/>
            <person name="Butler G."/>
            <person name="Nguyen T.T.M."/>
            <person name="Dewar K."/>
            <person name="Conant G."/>
            <person name="Drula E."/>
            <person name="Henrissat B."/>
            <person name="Hansel C."/>
            <person name="Singer S."/>
            <person name="Hutchinson M.I."/>
            <person name="de Vries R.P."/>
            <person name="Natvig D.O."/>
            <person name="Powell A.J."/>
            <person name="Tsang A."/>
            <person name="Grigoriev I.V."/>
        </authorList>
    </citation>
    <scope>NUCLEOTIDE SEQUENCE [LARGE SCALE GENOMIC DNA]</scope>
    <source>
        <strain evidence="2 3">CBS 620.91</strain>
    </source>
</reference>
<feature type="compositionally biased region" description="Low complexity" evidence="1">
    <location>
        <begin position="595"/>
        <end position="605"/>
    </location>
</feature>